<protein>
    <submittedName>
        <fullName evidence="2">Uncharacterized protein</fullName>
    </submittedName>
</protein>
<name>A0AAN9LZ77_CANGL</name>
<dbReference type="Proteomes" id="UP001367508">
    <property type="component" value="Unassembled WGS sequence"/>
</dbReference>
<dbReference type="InterPro" id="IPR002160">
    <property type="entry name" value="Prot_inh_Kunz-lg"/>
</dbReference>
<sequence length="205" mass="23049">MSIRLLGSFTLATWLLMATTSLAQSNNRYILDTNGEPLERDEEYYIRPGITDNGGRFTLINRNGSCPLYVGLENSDMSQGLAVKLTPFGNEDEEDVRMNWDLRVAFEASSTCVQSTEWKLGENDTRSGRRLIITGRDDGRGQYGNYFKIMEAQTSGMYNIQWCPTDVCPTCRFNCGTAGILRENGRILLALDGTMLPVVFQKKED</sequence>
<proteinExistence type="predicted"/>
<dbReference type="EMBL" id="JAYMYQ010000003">
    <property type="protein sequence ID" value="KAK7344516.1"/>
    <property type="molecule type" value="Genomic_DNA"/>
</dbReference>
<evidence type="ECO:0000313" key="3">
    <source>
        <dbReference type="Proteomes" id="UP001367508"/>
    </source>
</evidence>
<accession>A0AAN9LZ77</accession>
<dbReference type="Pfam" id="PF00197">
    <property type="entry name" value="Kunitz_legume"/>
    <property type="match status" value="1"/>
</dbReference>
<keyword evidence="3" id="KW-1185">Reference proteome</keyword>
<keyword evidence="1" id="KW-0732">Signal</keyword>
<organism evidence="2 3">
    <name type="scientific">Canavalia gladiata</name>
    <name type="common">Sword bean</name>
    <name type="synonym">Dolichos gladiatus</name>
    <dbReference type="NCBI Taxonomy" id="3824"/>
    <lineage>
        <taxon>Eukaryota</taxon>
        <taxon>Viridiplantae</taxon>
        <taxon>Streptophyta</taxon>
        <taxon>Embryophyta</taxon>
        <taxon>Tracheophyta</taxon>
        <taxon>Spermatophyta</taxon>
        <taxon>Magnoliopsida</taxon>
        <taxon>eudicotyledons</taxon>
        <taxon>Gunneridae</taxon>
        <taxon>Pentapetalae</taxon>
        <taxon>rosids</taxon>
        <taxon>fabids</taxon>
        <taxon>Fabales</taxon>
        <taxon>Fabaceae</taxon>
        <taxon>Papilionoideae</taxon>
        <taxon>50 kb inversion clade</taxon>
        <taxon>NPAAA clade</taxon>
        <taxon>indigoferoid/millettioid clade</taxon>
        <taxon>Phaseoleae</taxon>
        <taxon>Canavalia</taxon>
    </lineage>
</organism>
<dbReference type="PANTHER" id="PTHR33107">
    <property type="entry name" value="KUNITZ TRYPSIN INHIBITOR 2"/>
    <property type="match status" value="1"/>
</dbReference>
<dbReference type="GO" id="GO:0004866">
    <property type="term" value="F:endopeptidase inhibitor activity"/>
    <property type="evidence" value="ECO:0007669"/>
    <property type="project" value="InterPro"/>
</dbReference>
<dbReference type="SMART" id="SM00452">
    <property type="entry name" value="STI"/>
    <property type="match status" value="1"/>
</dbReference>
<evidence type="ECO:0000256" key="1">
    <source>
        <dbReference type="SAM" id="SignalP"/>
    </source>
</evidence>
<feature type="signal peptide" evidence="1">
    <location>
        <begin position="1"/>
        <end position="23"/>
    </location>
</feature>
<reference evidence="2 3" key="1">
    <citation type="submission" date="2024-01" db="EMBL/GenBank/DDBJ databases">
        <title>The genomes of 5 underutilized Papilionoideae crops provide insights into root nodulation and disease resistanc.</title>
        <authorList>
            <person name="Jiang F."/>
        </authorList>
    </citation>
    <scope>NUCLEOTIDE SEQUENCE [LARGE SCALE GENOMIC DNA]</scope>
    <source>
        <strain evidence="2">LVBAO_FW01</strain>
        <tissue evidence="2">Leaves</tissue>
    </source>
</reference>
<gene>
    <name evidence="2" type="ORF">VNO77_14197</name>
</gene>
<dbReference type="Gene3D" id="2.80.10.50">
    <property type="match status" value="1"/>
</dbReference>
<dbReference type="InterPro" id="IPR011065">
    <property type="entry name" value="Kunitz_inhibitor_STI-like_sf"/>
</dbReference>
<dbReference type="CDD" id="cd23367">
    <property type="entry name" value="beta-trefoil_STI_KPI104-like"/>
    <property type="match status" value="1"/>
</dbReference>
<dbReference type="PANTHER" id="PTHR33107:SF31">
    <property type="entry name" value="KUNITZ TYPE TRYPSIN INHIBITOR 104"/>
    <property type="match status" value="1"/>
</dbReference>
<feature type="chain" id="PRO_5042922844" evidence="1">
    <location>
        <begin position="24"/>
        <end position="205"/>
    </location>
</feature>
<evidence type="ECO:0000313" key="2">
    <source>
        <dbReference type="EMBL" id="KAK7344516.1"/>
    </source>
</evidence>
<comment type="caution">
    <text evidence="2">The sequence shown here is derived from an EMBL/GenBank/DDBJ whole genome shotgun (WGS) entry which is preliminary data.</text>
</comment>
<dbReference type="PROSITE" id="PS00283">
    <property type="entry name" value="SOYBEAN_KUNITZ"/>
    <property type="match status" value="1"/>
</dbReference>
<dbReference type="PRINTS" id="PR00291">
    <property type="entry name" value="KUNITZINHBTR"/>
</dbReference>
<dbReference type="SUPFAM" id="SSF50386">
    <property type="entry name" value="STI-like"/>
    <property type="match status" value="1"/>
</dbReference>
<dbReference type="AlphaFoldDB" id="A0AAN9LZ77"/>